<gene>
    <name evidence="2" type="ORF">GV64_01885</name>
</gene>
<dbReference type="EMBL" id="JOJP01000001">
    <property type="protein sequence ID" value="KEI69657.1"/>
    <property type="molecule type" value="Genomic_DNA"/>
</dbReference>
<sequence>MNFNFPSYGSGGYQLFPNEKELQSKNRQEVLSYEATTNRQSSISTRHIAGKESTTNYIPPCSDRTHGEDHDSGRVIHSENSKIRLKMLIDIGSRLKGIILSYDKIAKSGTVSFFVLRETYTASFLYDEVENYRDPKIKHSRTPSETIEAGMCVYFFAKFISPESDHSNLRAFAISLGP</sequence>
<protein>
    <submittedName>
        <fullName evidence="2">Uncharacterized protein</fullName>
    </submittedName>
</protein>
<keyword evidence="3" id="KW-1185">Reference proteome</keyword>
<reference evidence="2 3" key="1">
    <citation type="submission" date="2014-06" db="EMBL/GenBank/DDBJ databases">
        <title>Whole Genome Sequences of Three Symbiotic Endozoicomonas Bacteria.</title>
        <authorList>
            <person name="Neave M.J."/>
            <person name="Apprill A."/>
            <person name="Voolstra C.R."/>
        </authorList>
    </citation>
    <scope>NUCLEOTIDE SEQUENCE [LARGE SCALE GENOMIC DNA]</scope>
    <source>
        <strain evidence="2 3">DSM 22380</strain>
    </source>
</reference>
<organism evidence="2 3">
    <name type="scientific">Endozoicomonas elysicola</name>
    <dbReference type="NCBI Taxonomy" id="305900"/>
    <lineage>
        <taxon>Bacteria</taxon>
        <taxon>Pseudomonadati</taxon>
        <taxon>Pseudomonadota</taxon>
        <taxon>Gammaproteobacteria</taxon>
        <taxon>Oceanospirillales</taxon>
        <taxon>Endozoicomonadaceae</taxon>
        <taxon>Endozoicomonas</taxon>
    </lineage>
</organism>
<feature type="compositionally biased region" description="Basic and acidic residues" evidence="1">
    <location>
        <begin position="63"/>
        <end position="74"/>
    </location>
</feature>
<evidence type="ECO:0000256" key="1">
    <source>
        <dbReference type="SAM" id="MobiDB-lite"/>
    </source>
</evidence>
<evidence type="ECO:0000313" key="3">
    <source>
        <dbReference type="Proteomes" id="UP000027997"/>
    </source>
</evidence>
<name>A0A081K681_9GAMM</name>
<proteinExistence type="predicted"/>
<dbReference type="Proteomes" id="UP000027997">
    <property type="component" value="Unassembled WGS sequence"/>
</dbReference>
<accession>A0A081K681</accession>
<feature type="region of interest" description="Disordered" evidence="1">
    <location>
        <begin position="54"/>
        <end position="74"/>
    </location>
</feature>
<dbReference type="AlphaFoldDB" id="A0A081K681"/>
<dbReference type="RefSeq" id="WP_020582211.1">
    <property type="nucleotide sequence ID" value="NZ_JOJP01000001.1"/>
</dbReference>
<evidence type="ECO:0000313" key="2">
    <source>
        <dbReference type="EMBL" id="KEI69657.1"/>
    </source>
</evidence>
<comment type="caution">
    <text evidence="2">The sequence shown here is derived from an EMBL/GenBank/DDBJ whole genome shotgun (WGS) entry which is preliminary data.</text>
</comment>